<comment type="cofactor">
    <cofactor evidence="6">
        <name>[2Fe-2S] cluster</name>
        <dbReference type="ChEBI" id="CHEBI:190135"/>
    </cofactor>
</comment>
<dbReference type="AlphaFoldDB" id="A0A1M7RHA7"/>
<evidence type="ECO:0000256" key="5">
    <source>
        <dbReference type="ARBA" id="ARBA00023014"/>
    </source>
</evidence>
<feature type="compositionally biased region" description="Polar residues" evidence="7">
    <location>
        <begin position="475"/>
        <end position="485"/>
    </location>
</feature>
<evidence type="ECO:0000256" key="2">
    <source>
        <dbReference type="ARBA" id="ARBA00022714"/>
    </source>
</evidence>
<keyword evidence="2" id="KW-0001">2Fe-2S</keyword>
<keyword evidence="5" id="KW-0411">Iron-sulfur</keyword>
<dbReference type="STRING" id="134849.SAMN05443668_112102"/>
<organism evidence="8 9">
    <name type="scientific">Cryptosporangium aurantiacum</name>
    <dbReference type="NCBI Taxonomy" id="134849"/>
    <lineage>
        <taxon>Bacteria</taxon>
        <taxon>Bacillati</taxon>
        <taxon>Actinomycetota</taxon>
        <taxon>Actinomycetes</taxon>
        <taxon>Cryptosporangiales</taxon>
        <taxon>Cryptosporangiaceae</taxon>
        <taxon>Cryptosporangium</taxon>
    </lineage>
</organism>
<evidence type="ECO:0000256" key="4">
    <source>
        <dbReference type="ARBA" id="ARBA00023004"/>
    </source>
</evidence>
<dbReference type="InterPro" id="IPR002023">
    <property type="entry name" value="NuoE-like"/>
</dbReference>
<evidence type="ECO:0000256" key="7">
    <source>
        <dbReference type="SAM" id="MobiDB-lite"/>
    </source>
</evidence>
<dbReference type="Gene3D" id="3.40.30.10">
    <property type="entry name" value="Glutaredoxin"/>
    <property type="match status" value="1"/>
</dbReference>
<evidence type="ECO:0000313" key="9">
    <source>
        <dbReference type="Proteomes" id="UP000184440"/>
    </source>
</evidence>
<protein>
    <submittedName>
        <fullName evidence="8">NADH-quinone oxidoreductase subunit E</fullName>
    </submittedName>
</protein>
<dbReference type="InterPro" id="IPR041921">
    <property type="entry name" value="NuoE_N"/>
</dbReference>
<evidence type="ECO:0000256" key="3">
    <source>
        <dbReference type="ARBA" id="ARBA00022723"/>
    </source>
</evidence>
<proteinExistence type="inferred from homology"/>
<feature type="compositionally biased region" description="Low complexity" evidence="7">
    <location>
        <begin position="239"/>
        <end position="388"/>
    </location>
</feature>
<dbReference type="GO" id="GO:0051537">
    <property type="term" value="F:2 iron, 2 sulfur cluster binding"/>
    <property type="evidence" value="ECO:0007669"/>
    <property type="project" value="UniProtKB-KW"/>
</dbReference>
<gene>
    <name evidence="8" type="ORF">SAMN05443668_112102</name>
</gene>
<dbReference type="EMBL" id="FRCS01000012">
    <property type="protein sequence ID" value="SHN45541.1"/>
    <property type="molecule type" value="Genomic_DNA"/>
</dbReference>
<dbReference type="FunFam" id="1.10.10.1590:FF:000001">
    <property type="entry name" value="NADH-quinone oxidoreductase subunit E"/>
    <property type="match status" value="1"/>
</dbReference>
<dbReference type="CDD" id="cd03064">
    <property type="entry name" value="TRX_Fd_NuoE"/>
    <property type="match status" value="1"/>
</dbReference>
<dbReference type="Proteomes" id="UP000184440">
    <property type="component" value="Unassembled WGS sequence"/>
</dbReference>
<dbReference type="SUPFAM" id="SSF52833">
    <property type="entry name" value="Thioredoxin-like"/>
    <property type="match status" value="1"/>
</dbReference>
<keyword evidence="3" id="KW-0479">Metal-binding</keyword>
<feature type="compositionally biased region" description="Low complexity" evidence="7">
    <location>
        <begin position="456"/>
        <end position="468"/>
    </location>
</feature>
<evidence type="ECO:0000256" key="1">
    <source>
        <dbReference type="ARBA" id="ARBA00010643"/>
    </source>
</evidence>
<dbReference type="Gene3D" id="1.10.10.1590">
    <property type="entry name" value="NADH-quinone oxidoreductase subunit E"/>
    <property type="match status" value="1"/>
</dbReference>
<dbReference type="RefSeq" id="WP_084741952.1">
    <property type="nucleotide sequence ID" value="NZ_FRCS01000012.1"/>
</dbReference>
<dbReference type="NCBIfam" id="TIGR01958">
    <property type="entry name" value="nuoE_fam"/>
    <property type="match status" value="1"/>
</dbReference>
<evidence type="ECO:0000256" key="6">
    <source>
        <dbReference type="ARBA" id="ARBA00034078"/>
    </source>
</evidence>
<sequence>MSELTDETVRADLAEQAATIVARYPEGRSRSALLPMLHLVQSVDGYVSPEGIAFCAEQLGITKAEVAAVATFYTMYKRRPTGEYLVSVCTNTMCGVLGGDKAYEALSAYLEVGHDQTTEDGRITLEHAECLAACDYAPVMTVNYEYFDQVDADSALSLVKQLQDGERPMPTRGARLCSFKEMSRQLAGFAEARNGAVADPMTDFEPTVAGNRLAEERGVSVPGFFPNTPIPRKADQDAKPTPTKAAPAKAASASPAAKAAAASTDEGPKTAEPPATASTTPAAETPPAATSTAPAASKTPAAEAPAGPPAATSTAPAAEAPAEAPAATTAPAADAPAADGPAGDAPGADVAPPAKASRAPRAPRAPRATKSTKATPPKAAPAASEPAEAGGGASDEDVTADKPAPRPRRRSGPLVSATADPAKRRPANKAPAKRGGTRRPTNRDPETERSAPAVEQADATPAQPATDPQVKDLETPTNPAETSPTVPEPSADSKPAGDAPPTDPRTENEGQK</sequence>
<evidence type="ECO:0000313" key="8">
    <source>
        <dbReference type="EMBL" id="SHN45541.1"/>
    </source>
</evidence>
<dbReference type="PANTHER" id="PTHR10371">
    <property type="entry name" value="NADH DEHYDROGENASE UBIQUINONE FLAVOPROTEIN 2, MITOCHONDRIAL"/>
    <property type="match status" value="1"/>
</dbReference>
<dbReference type="InterPro" id="IPR042128">
    <property type="entry name" value="NuoE_dom"/>
</dbReference>
<feature type="compositionally biased region" description="Basic residues" evidence="7">
    <location>
        <begin position="424"/>
        <end position="437"/>
    </location>
</feature>
<dbReference type="GO" id="GO:0046872">
    <property type="term" value="F:metal ion binding"/>
    <property type="evidence" value="ECO:0007669"/>
    <property type="project" value="UniProtKB-KW"/>
</dbReference>
<dbReference type="PANTHER" id="PTHR10371:SF3">
    <property type="entry name" value="NADH DEHYDROGENASE [UBIQUINONE] FLAVOPROTEIN 2, MITOCHONDRIAL"/>
    <property type="match status" value="1"/>
</dbReference>
<dbReference type="GO" id="GO:0003954">
    <property type="term" value="F:NADH dehydrogenase activity"/>
    <property type="evidence" value="ECO:0007669"/>
    <property type="project" value="TreeGrafter"/>
</dbReference>
<dbReference type="Pfam" id="PF01257">
    <property type="entry name" value="2Fe-2S_thioredx"/>
    <property type="match status" value="1"/>
</dbReference>
<dbReference type="OrthoDB" id="9807941at2"/>
<feature type="region of interest" description="Disordered" evidence="7">
    <location>
        <begin position="219"/>
        <end position="512"/>
    </location>
</feature>
<dbReference type="InterPro" id="IPR036249">
    <property type="entry name" value="Thioredoxin-like_sf"/>
</dbReference>
<reference evidence="8 9" key="1">
    <citation type="submission" date="2016-11" db="EMBL/GenBank/DDBJ databases">
        <authorList>
            <person name="Jaros S."/>
            <person name="Januszkiewicz K."/>
            <person name="Wedrychowicz H."/>
        </authorList>
    </citation>
    <scope>NUCLEOTIDE SEQUENCE [LARGE SCALE GENOMIC DNA]</scope>
    <source>
        <strain evidence="8 9">DSM 46144</strain>
    </source>
</reference>
<accession>A0A1M7RHA7</accession>
<dbReference type="NCBIfam" id="NF005721">
    <property type="entry name" value="PRK07539.1-1"/>
    <property type="match status" value="1"/>
</dbReference>
<keyword evidence="4" id="KW-0408">Iron</keyword>
<comment type="similarity">
    <text evidence="1">Belongs to the complex I 24 kDa subunit family.</text>
</comment>
<name>A0A1M7RHA7_9ACTN</name>
<keyword evidence="9" id="KW-1185">Reference proteome</keyword>